<evidence type="ECO:0000259" key="1">
    <source>
        <dbReference type="Pfam" id="PF01266"/>
    </source>
</evidence>
<reference evidence="2 3" key="1">
    <citation type="journal article" date="2018" name="Nat. Ecol. Evol.">
        <title>Shark genomes provide insights into elasmobranch evolution and the origin of vertebrates.</title>
        <authorList>
            <person name="Hara Y"/>
            <person name="Yamaguchi K"/>
            <person name="Onimaru K"/>
            <person name="Kadota M"/>
            <person name="Koyanagi M"/>
            <person name="Keeley SD"/>
            <person name="Tatsumi K"/>
            <person name="Tanaka K"/>
            <person name="Motone F"/>
            <person name="Kageyama Y"/>
            <person name="Nozu R"/>
            <person name="Adachi N"/>
            <person name="Nishimura O"/>
            <person name="Nakagawa R"/>
            <person name="Tanegashima C"/>
            <person name="Kiyatake I"/>
            <person name="Matsumoto R"/>
            <person name="Murakumo K"/>
            <person name="Nishida K"/>
            <person name="Terakita A"/>
            <person name="Kuratani S"/>
            <person name="Sato K"/>
            <person name="Hyodo S Kuraku.S."/>
        </authorList>
    </citation>
    <scope>NUCLEOTIDE SEQUENCE [LARGE SCALE GENOMIC DNA]</scope>
</reference>
<evidence type="ECO:0000313" key="3">
    <source>
        <dbReference type="Proteomes" id="UP000287033"/>
    </source>
</evidence>
<dbReference type="Pfam" id="PF01266">
    <property type="entry name" value="DAO"/>
    <property type="match status" value="1"/>
</dbReference>
<dbReference type="Gene3D" id="3.30.9.10">
    <property type="entry name" value="D-Amino Acid Oxidase, subunit A, domain 2"/>
    <property type="match status" value="1"/>
</dbReference>
<feature type="domain" description="FAD dependent oxidoreductase" evidence="1">
    <location>
        <begin position="5"/>
        <end position="63"/>
    </location>
</feature>
<gene>
    <name evidence="2" type="ORF">chiPu_0025387</name>
</gene>
<accession>A0A401TEM5</accession>
<dbReference type="OrthoDB" id="498204at2759"/>
<dbReference type="STRING" id="137246.A0A401TEM5"/>
<organism evidence="2 3">
    <name type="scientific">Chiloscyllium punctatum</name>
    <name type="common">Brownbanded bambooshark</name>
    <name type="synonym">Hemiscyllium punctatum</name>
    <dbReference type="NCBI Taxonomy" id="137246"/>
    <lineage>
        <taxon>Eukaryota</taxon>
        <taxon>Metazoa</taxon>
        <taxon>Chordata</taxon>
        <taxon>Craniata</taxon>
        <taxon>Vertebrata</taxon>
        <taxon>Chondrichthyes</taxon>
        <taxon>Elasmobranchii</taxon>
        <taxon>Galeomorphii</taxon>
        <taxon>Galeoidea</taxon>
        <taxon>Orectolobiformes</taxon>
        <taxon>Hemiscylliidae</taxon>
        <taxon>Chiloscyllium</taxon>
    </lineage>
</organism>
<dbReference type="Proteomes" id="UP000287033">
    <property type="component" value="Unassembled WGS sequence"/>
</dbReference>
<sequence length="97" mass="10654">LGKVYGIESFVLSPAETKDLYPLMNVDDLYGTLYVPTDGTMDPAGTCSTLARAATARGASVSYLLSIRANPRQFNNKAWFLRTSRISSSRDDKVFIV</sequence>
<dbReference type="Gene3D" id="3.50.50.60">
    <property type="entry name" value="FAD/NAD(P)-binding domain"/>
    <property type="match status" value="1"/>
</dbReference>
<dbReference type="InterPro" id="IPR036188">
    <property type="entry name" value="FAD/NAD-bd_sf"/>
</dbReference>
<proteinExistence type="predicted"/>
<protein>
    <recommendedName>
        <fullName evidence="1">FAD dependent oxidoreductase domain-containing protein</fullName>
    </recommendedName>
</protein>
<dbReference type="SUPFAM" id="SSF51905">
    <property type="entry name" value="FAD/NAD(P)-binding domain"/>
    <property type="match status" value="1"/>
</dbReference>
<keyword evidence="3" id="KW-1185">Reference proteome</keyword>
<feature type="non-terminal residue" evidence="2">
    <location>
        <position position="1"/>
    </location>
</feature>
<evidence type="ECO:0000313" key="2">
    <source>
        <dbReference type="EMBL" id="GCC41081.1"/>
    </source>
</evidence>
<dbReference type="EMBL" id="BEZZ01057772">
    <property type="protein sequence ID" value="GCC41081.1"/>
    <property type="molecule type" value="Genomic_DNA"/>
</dbReference>
<name>A0A401TEM5_CHIPU</name>
<dbReference type="AlphaFoldDB" id="A0A401TEM5"/>
<dbReference type="InterPro" id="IPR006076">
    <property type="entry name" value="FAD-dep_OxRdtase"/>
</dbReference>
<comment type="caution">
    <text evidence="2">The sequence shown here is derived from an EMBL/GenBank/DDBJ whole genome shotgun (WGS) entry which is preliminary data.</text>
</comment>